<dbReference type="EMBL" id="LXQA010404633">
    <property type="protein sequence ID" value="MCI49658.1"/>
    <property type="molecule type" value="Genomic_DNA"/>
</dbReference>
<accession>A0A392SL90</accession>
<evidence type="ECO:0000313" key="1">
    <source>
        <dbReference type="EMBL" id="MCI49658.1"/>
    </source>
</evidence>
<feature type="non-terminal residue" evidence="1">
    <location>
        <position position="58"/>
    </location>
</feature>
<protein>
    <submittedName>
        <fullName evidence="1">Uncharacterized protein</fullName>
    </submittedName>
</protein>
<proteinExistence type="predicted"/>
<dbReference type="Proteomes" id="UP000265520">
    <property type="component" value="Unassembled WGS sequence"/>
</dbReference>
<organism evidence="1 2">
    <name type="scientific">Trifolium medium</name>
    <dbReference type="NCBI Taxonomy" id="97028"/>
    <lineage>
        <taxon>Eukaryota</taxon>
        <taxon>Viridiplantae</taxon>
        <taxon>Streptophyta</taxon>
        <taxon>Embryophyta</taxon>
        <taxon>Tracheophyta</taxon>
        <taxon>Spermatophyta</taxon>
        <taxon>Magnoliopsida</taxon>
        <taxon>eudicotyledons</taxon>
        <taxon>Gunneridae</taxon>
        <taxon>Pentapetalae</taxon>
        <taxon>rosids</taxon>
        <taxon>fabids</taxon>
        <taxon>Fabales</taxon>
        <taxon>Fabaceae</taxon>
        <taxon>Papilionoideae</taxon>
        <taxon>50 kb inversion clade</taxon>
        <taxon>NPAAA clade</taxon>
        <taxon>Hologalegina</taxon>
        <taxon>IRL clade</taxon>
        <taxon>Trifolieae</taxon>
        <taxon>Trifolium</taxon>
    </lineage>
</organism>
<keyword evidence="2" id="KW-1185">Reference proteome</keyword>
<dbReference type="AlphaFoldDB" id="A0A392SL90"/>
<name>A0A392SL90_9FABA</name>
<evidence type="ECO:0000313" key="2">
    <source>
        <dbReference type="Proteomes" id="UP000265520"/>
    </source>
</evidence>
<sequence length="58" mass="6271">MADKCIVAVMLDMCRAKALLEVVPQKANDTTGLIVFTASKEDEVARGLTFPGYAYTFG</sequence>
<comment type="caution">
    <text evidence="1">The sequence shown here is derived from an EMBL/GenBank/DDBJ whole genome shotgun (WGS) entry which is preliminary data.</text>
</comment>
<reference evidence="1 2" key="1">
    <citation type="journal article" date="2018" name="Front. Plant Sci.">
        <title>Red Clover (Trifolium pratense) and Zigzag Clover (T. medium) - A Picture of Genomic Similarities and Differences.</title>
        <authorList>
            <person name="Dluhosova J."/>
            <person name="Istvanek J."/>
            <person name="Nedelnik J."/>
            <person name="Repkova J."/>
        </authorList>
    </citation>
    <scope>NUCLEOTIDE SEQUENCE [LARGE SCALE GENOMIC DNA]</scope>
    <source>
        <strain evidence="2">cv. 10/8</strain>
        <tissue evidence="1">Leaf</tissue>
    </source>
</reference>